<dbReference type="GO" id="GO:0016020">
    <property type="term" value="C:membrane"/>
    <property type="evidence" value="ECO:0007669"/>
    <property type="project" value="InterPro"/>
</dbReference>
<keyword evidence="2" id="KW-0472">Membrane</keyword>
<feature type="transmembrane region" description="Helical" evidence="2">
    <location>
        <begin position="444"/>
        <end position="463"/>
    </location>
</feature>
<dbReference type="OrthoDB" id="74158at2759"/>
<evidence type="ECO:0000259" key="3">
    <source>
        <dbReference type="Pfam" id="PF00892"/>
    </source>
</evidence>
<gene>
    <name evidence="4" type="ORF">FGO68_gene16966</name>
</gene>
<dbReference type="EMBL" id="RRYP01008025">
    <property type="protein sequence ID" value="TNV80073.1"/>
    <property type="molecule type" value="Genomic_DNA"/>
</dbReference>
<feature type="transmembrane region" description="Helical" evidence="2">
    <location>
        <begin position="308"/>
        <end position="328"/>
    </location>
</feature>
<accession>A0A8J8T3G5</accession>
<protein>
    <recommendedName>
        <fullName evidence="3">EamA domain-containing protein</fullName>
    </recommendedName>
</protein>
<feature type="transmembrane region" description="Helical" evidence="2">
    <location>
        <begin position="335"/>
        <end position="353"/>
    </location>
</feature>
<evidence type="ECO:0000313" key="4">
    <source>
        <dbReference type="EMBL" id="TNV80073.1"/>
    </source>
</evidence>
<feature type="transmembrane region" description="Helical" evidence="2">
    <location>
        <begin position="365"/>
        <end position="386"/>
    </location>
</feature>
<feature type="transmembrane region" description="Helical" evidence="2">
    <location>
        <begin position="502"/>
        <end position="519"/>
    </location>
</feature>
<dbReference type="Proteomes" id="UP000785679">
    <property type="component" value="Unassembled WGS sequence"/>
</dbReference>
<feature type="transmembrane region" description="Helical" evidence="2">
    <location>
        <begin position="398"/>
        <end position="420"/>
    </location>
</feature>
<feature type="transmembrane region" description="Helical" evidence="2">
    <location>
        <begin position="285"/>
        <end position="302"/>
    </location>
</feature>
<dbReference type="PANTHER" id="PTHR22911:SF76">
    <property type="entry name" value="EAMA DOMAIN-CONTAINING PROTEIN"/>
    <property type="match status" value="1"/>
</dbReference>
<evidence type="ECO:0000313" key="5">
    <source>
        <dbReference type="Proteomes" id="UP000785679"/>
    </source>
</evidence>
<organism evidence="4 5">
    <name type="scientific">Halteria grandinella</name>
    <dbReference type="NCBI Taxonomy" id="5974"/>
    <lineage>
        <taxon>Eukaryota</taxon>
        <taxon>Sar</taxon>
        <taxon>Alveolata</taxon>
        <taxon>Ciliophora</taxon>
        <taxon>Intramacronucleata</taxon>
        <taxon>Spirotrichea</taxon>
        <taxon>Stichotrichia</taxon>
        <taxon>Sporadotrichida</taxon>
        <taxon>Halteriidae</taxon>
        <taxon>Halteria</taxon>
    </lineage>
</organism>
<feature type="transmembrane region" description="Helical" evidence="2">
    <location>
        <begin position="470"/>
        <end position="496"/>
    </location>
</feature>
<dbReference type="Pfam" id="PF00892">
    <property type="entry name" value="EamA"/>
    <property type="match status" value="1"/>
</dbReference>
<feature type="transmembrane region" description="Helical" evidence="2">
    <location>
        <begin position="213"/>
        <end position="233"/>
    </location>
</feature>
<dbReference type="PANTHER" id="PTHR22911">
    <property type="entry name" value="ACYL-MALONYL CONDENSING ENZYME-RELATED"/>
    <property type="match status" value="1"/>
</dbReference>
<reference evidence="4" key="1">
    <citation type="submission" date="2019-06" db="EMBL/GenBank/DDBJ databases">
        <authorList>
            <person name="Zheng W."/>
        </authorList>
    </citation>
    <scope>NUCLEOTIDE SEQUENCE</scope>
    <source>
        <strain evidence="4">QDHG01</strain>
    </source>
</reference>
<keyword evidence="5" id="KW-1185">Reference proteome</keyword>
<name>A0A8J8T3G5_HALGN</name>
<keyword evidence="2" id="KW-0812">Transmembrane</keyword>
<dbReference type="AlphaFoldDB" id="A0A8J8T3G5"/>
<dbReference type="InterPro" id="IPR000620">
    <property type="entry name" value="EamA_dom"/>
</dbReference>
<feature type="domain" description="EamA" evidence="3">
    <location>
        <begin position="369"/>
        <end position="518"/>
    </location>
</feature>
<feature type="region of interest" description="Disordered" evidence="1">
    <location>
        <begin position="1"/>
        <end position="23"/>
    </location>
</feature>
<feature type="transmembrane region" description="Helical" evidence="2">
    <location>
        <begin position="245"/>
        <end position="265"/>
    </location>
</feature>
<keyword evidence="2" id="KW-1133">Transmembrane helix</keyword>
<comment type="caution">
    <text evidence="4">The sequence shown here is derived from an EMBL/GenBank/DDBJ whole genome shotgun (WGS) entry which is preliminary data.</text>
</comment>
<sequence>MLDTHTPKAKPLSTYQALPDPPLTDIKQKRDANHIAMTQLTHPPNDDIQVLVNESPRYDWHLPTTPMDSVRPDTPQYQMSHNFHYAPEKHYKLEASITPIGYQSSGGPAKDLNDIDEDHERTGGNVVAPFLISTPQKVNRGQRQPFMKKLLSHQMPLNLGTSHSALIGANVSRLDENERVSVLHRHKEARSQFEQTTILEIYENRAGVSPNRWFGYVLLAMVIASGAAFVPLGVSLDVSNPMLKVSWRVSTMLPFISLLGLWQAFSTPNFDPKKALLNPKTLQNLIIAAMAISLQQYCAIFAGKYTLMSHSVIMVNLSGPVIVGWRLLKRQAVHTLEISGCGIAVFGSIISIMDHTSEKVNTEDQNILLGDSVALIGSFLCALWMLKNEELVQHLPPLYAMTFISLFSNIILIILGISFYGDVFTLDANPKTGVFGYLGGGPQLGVYVILVYGLFTGACNMGAYSMSCKYFSPLVIGTAVLFEPIGSQIIGCLLGLDRIPGFLTWLGTALTLGGLYFVGRGGQRLARTTHHI</sequence>
<proteinExistence type="predicted"/>
<evidence type="ECO:0000256" key="1">
    <source>
        <dbReference type="SAM" id="MobiDB-lite"/>
    </source>
</evidence>
<evidence type="ECO:0000256" key="2">
    <source>
        <dbReference type="SAM" id="Phobius"/>
    </source>
</evidence>